<dbReference type="InterPro" id="IPR040794">
    <property type="entry name" value="CE2_N"/>
</dbReference>
<dbReference type="PANTHER" id="PTHR37834">
    <property type="entry name" value="GDSL-LIKE LIPASE/ACYLHYDROLASE DOMAIN PROTEIN (AFU_ORTHOLOGUE AFUA_2G00620)"/>
    <property type="match status" value="1"/>
</dbReference>
<dbReference type="InterPro" id="IPR013830">
    <property type="entry name" value="SGNH_hydro"/>
</dbReference>
<geneLocation type="plasmid" evidence="3 4">
    <name>pCadTS8_2</name>
</geneLocation>
<dbReference type="InterPro" id="IPR036514">
    <property type="entry name" value="SGNH_hydro_sf"/>
</dbReference>
<dbReference type="Gene3D" id="3.40.50.1110">
    <property type="entry name" value="SGNH hydrolase"/>
    <property type="match status" value="1"/>
</dbReference>
<evidence type="ECO:0000313" key="4">
    <source>
        <dbReference type="Proteomes" id="UP001163726"/>
    </source>
</evidence>
<protein>
    <submittedName>
        <fullName evidence="3">GDSL-type esterase/lipase family protein</fullName>
    </submittedName>
</protein>
<evidence type="ECO:0000259" key="1">
    <source>
        <dbReference type="Pfam" id="PF13472"/>
    </source>
</evidence>
<dbReference type="PANTHER" id="PTHR37834:SF2">
    <property type="entry name" value="ESTERASE, SGNH HYDROLASE-TYPE"/>
    <property type="match status" value="1"/>
</dbReference>
<dbReference type="InterPro" id="IPR052762">
    <property type="entry name" value="PCW_deacetylase/CE"/>
</dbReference>
<proteinExistence type="predicted"/>
<dbReference type="Pfam" id="PF13472">
    <property type="entry name" value="Lipase_GDSL_2"/>
    <property type="match status" value="1"/>
</dbReference>
<dbReference type="Proteomes" id="UP001163726">
    <property type="component" value="Plasmid pCadTS8_2"/>
</dbReference>
<dbReference type="InterPro" id="IPR037461">
    <property type="entry name" value="CtCE2-like_dom"/>
</dbReference>
<gene>
    <name evidence="3" type="ORF">OLW01_17080</name>
</gene>
<dbReference type="RefSeq" id="WP_268077244.1">
    <property type="nucleotide sequence ID" value="NZ_CP109967.1"/>
</dbReference>
<evidence type="ECO:0000313" key="3">
    <source>
        <dbReference type="EMBL" id="WAJ72443.1"/>
    </source>
</evidence>
<name>A0ABY7AT60_9ALTE</name>
<feature type="domain" description="Carbohydrate esterase 2 N-terminal" evidence="2">
    <location>
        <begin position="38"/>
        <end position="150"/>
    </location>
</feature>
<dbReference type="Pfam" id="PF17996">
    <property type="entry name" value="CE2_N"/>
    <property type="match status" value="1"/>
</dbReference>
<reference evidence="3" key="1">
    <citation type="submission" date="2022-10" db="EMBL/GenBank/DDBJ databases">
        <title>Catenovulum adriacola sp. nov. isolated in the Harbour of Susak.</title>
        <authorList>
            <person name="Schoch T."/>
            <person name="Reich S.J."/>
            <person name="Stoeferle S."/>
            <person name="Flaiz M."/>
            <person name="Kazda M."/>
            <person name="Riedel C.U."/>
            <person name="Duerre P."/>
        </authorList>
    </citation>
    <scope>NUCLEOTIDE SEQUENCE</scope>
    <source>
        <strain evidence="3">TS8</strain>
        <plasmid evidence="3">pCadTS8_2</plasmid>
    </source>
</reference>
<keyword evidence="3" id="KW-0614">Plasmid</keyword>
<feature type="domain" description="SGNH hydrolase-type esterase" evidence="1">
    <location>
        <begin position="159"/>
        <end position="339"/>
    </location>
</feature>
<sequence>MKNIKLLSYFILAFIQFYGMSTSYALQLISADNERFLYTGRVEYSEPKKPVLSWPGTSVKANISGDKLVLIMDDENGKNYFNVIVDGQDQFPAVIELKAGLHEYDLSYLLSGKNQKITQIEIFKRTEGHEGGTQFLGLKLADKAKILSPPQALSRKIAFFGDSITSGMGNEGANNGKDDLVSEKNHYWSYAAITARNLNAQFHTVSLSGIGFMVSWFDFIMPEYYQQISASGNNDTQWDFSQWQPDVVVVNLGQNDSWLIDNEKRLQPEPSERDIINAYKSFMINLKTHYPNAQFISALGSMDATKPSRKHWIRYIKTAVNELNQANKTSNIAFITFDFNGFQGHPRVAQHIKNADKLTTKIKSLMQW</sequence>
<keyword evidence="4" id="KW-1185">Reference proteome</keyword>
<accession>A0ABY7AT60</accession>
<dbReference type="CDD" id="cd01831">
    <property type="entry name" value="Endoglucanase_E_like"/>
    <property type="match status" value="1"/>
</dbReference>
<evidence type="ECO:0000259" key="2">
    <source>
        <dbReference type="Pfam" id="PF17996"/>
    </source>
</evidence>
<dbReference type="Gene3D" id="2.60.120.260">
    <property type="entry name" value="Galactose-binding domain-like"/>
    <property type="match status" value="1"/>
</dbReference>
<dbReference type="EMBL" id="CP109967">
    <property type="protein sequence ID" value="WAJ72443.1"/>
    <property type="molecule type" value="Genomic_DNA"/>
</dbReference>
<dbReference type="SUPFAM" id="SSF52266">
    <property type="entry name" value="SGNH hydrolase"/>
    <property type="match status" value="1"/>
</dbReference>
<organism evidence="3 4">
    <name type="scientific">Catenovulum adriaticum</name>
    <dbReference type="NCBI Taxonomy" id="2984846"/>
    <lineage>
        <taxon>Bacteria</taxon>
        <taxon>Pseudomonadati</taxon>
        <taxon>Pseudomonadota</taxon>
        <taxon>Gammaproteobacteria</taxon>
        <taxon>Alteromonadales</taxon>
        <taxon>Alteromonadaceae</taxon>
        <taxon>Catenovulum</taxon>
    </lineage>
</organism>